<dbReference type="EMBL" id="JAANES010000005">
    <property type="protein sequence ID" value="MBS3021330.1"/>
    <property type="molecule type" value="Genomic_DNA"/>
</dbReference>
<keyword evidence="11" id="KW-1185">Reference proteome</keyword>
<organism evidence="10 11">
    <name type="scientific">Comamonas brasiliensis</name>
    <dbReference type="NCBI Taxonomy" id="1812482"/>
    <lineage>
        <taxon>Bacteria</taxon>
        <taxon>Pseudomonadati</taxon>
        <taxon>Pseudomonadota</taxon>
        <taxon>Betaproteobacteria</taxon>
        <taxon>Burkholderiales</taxon>
        <taxon>Comamonadaceae</taxon>
        <taxon>Comamonas</taxon>
    </lineage>
</organism>
<evidence type="ECO:0000256" key="1">
    <source>
        <dbReference type="ARBA" id="ARBA00005417"/>
    </source>
</evidence>
<reference evidence="10 11" key="1">
    <citation type="submission" date="2020-03" db="EMBL/GenBank/DDBJ databases">
        <title>The role of nitrogen metabolism on polyethylene biodegradation.</title>
        <authorList>
            <person name="Peixoto J."/>
            <person name="Vizzotto C.S."/>
            <person name="Ramos A."/>
            <person name="Alves G."/>
            <person name="Steindorff A."/>
            <person name="Kruger R."/>
        </authorList>
    </citation>
    <scope>NUCLEOTIDE SEQUENCE [LARGE SCALE GENOMIC DNA]</scope>
    <source>
        <strain evidence="10 11">PE63</strain>
    </source>
</reference>
<dbReference type="PANTHER" id="PTHR42788:SF17">
    <property type="entry name" value="ALIPHATIC SULFONATES IMPORT ATP-BINDING PROTEIN SSUB"/>
    <property type="match status" value="1"/>
</dbReference>
<accession>A0ABS5LXV2</accession>
<evidence type="ECO:0000313" key="11">
    <source>
        <dbReference type="Proteomes" id="UP001647436"/>
    </source>
</evidence>
<feature type="domain" description="ABC transporter" evidence="9">
    <location>
        <begin position="73"/>
        <end position="293"/>
    </location>
</feature>
<evidence type="ECO:0000256" key="2">
    <source>
        <dbReference type="ARBA" id="ARBA00022448"/>
    </source>
</evidence>
<dbReference type="InterPro" id="IPR027417">
    <property type="entry name" value="P-loop_NTPase"/>
</dbReference>
<comment type="caution">
    <text evidence="10">The sequence shown here is derived from an EMBL/GenBank/DDBJ whole genome shotgun (WGS) entry which is preliminary data.</text>
</comment>
<sequence length="328" mass="36319">MSSLWSRLAQSLVGAGALNARQPLVAWEASWDEAEALQASGKLWQRTKDEEEDRQGSSKQPDVQQKAAQGVHLQTLQLTKRYGEREVLKQVQLDVRPGEFIAIVGRSGCGKSTLLRLVAGLEKASSGQLLIDGGEGQQNGDTRIMFQDARLLPWKRVLDNVILGLPDSAREQGRKVLAQVGLADRENEWPARLSGGQRQRVALARALVHQPRLLLLDEPLGALDALTRIEMHRLIEGLWRSHGFTALLVTHDVQEAVALADRVVLIEDGRIALDERIDLPRPRVHGDARFAALETRILDRVLQKPEPEQDPGLQGWPGVPATGLRWAI</sequence>
<dbReference type="SMART" id="SM00382">
    <property type="entry name" value="AAA"/>
    <property type="match status" value="1"/>
</dbReference>
<keyword evidence="3" id="KW-1003">Cell membrane</keyword>
<dbReference type="PROSITE" id="PS50893">
    <property type="entry name" value="ABC_TRANSPORTER_2"/>
    <property type="match status" value="1"/>
</dbReference>
<keyword evidence="6" id="KW-1278">Translocase</keyword>
<keyword evidence="5 10" id="KW-0067">ATP-binding</keyword>
<dbReference type="CDD" id="cd03293">
    <property type="entry name" value="ABC_NrtD_SsuB_transporters"/>
    <property type="match status" value="1"/>
</dbReference>
<dbReference type="Proteomes" id="UP001647436">
    <property type="component" value="Unassembled WGS sequence"/>
</dbReference>
<proteinExistence type="inferred from homology"/>
<name>A0ABS5LXV2_9BURK</name>
<keyword evidence="7" id="KW-0472">Membrane</keyword>
<evidence type="ECO:0000259" key="9">
    <source>
        <dbReference type="PROSITE" id="PS50893"/>
    </source>
</evidence>
<evidence type="ECO:0000256" key="8">
    <source>
        <dbReference type="SAM" id="MobiDB-lite"/>
    </source>
</evidence>
<dbReference type="InterPro" id="IPR050166">
    <property type="entry name" value="ABC_transporter_ATP-bind"/>
</dbReference>
<dbReference type="PROSITE" id="PS00211">
    <property type="entry name" value="ABC_TRANSPORTER_1"/>
    <property type="match status" value="1"/>
</dbReference>
<evidence type="ECO:0000313" key="10">
    <source>
        <dbReference type="EMBL" id="MBS3021330.1"/>
    </source>
</evidence>
<evidence type="ECO:0000256" key="4">
    <source>
        <dbReference type="ARBA" id="ARBA00022741"/>
    </source>
</evidence>
<gene>
    <name evidence="10" type="primary">btuD_10</name>
    <name evidence="10" type="ORF">DJFAAGMI_04101</name>
</gene>
<dbReference type="Gene3D" id="3.40.50.300">
    <property type="entry name" value="P-loop containing nucleotide triphosphate hydrolases"/>
    <property type="match status" value="1"/>
</dbReference>
<dbReference type="SUPFAM" id="SSF52540">
    <property type="entry name" value="P-loop containing nucleoside triphosphate hydrolases"/>
    <property type="match status" value="1"/>
</dbReference>
<dbReference type="RefSeq" id="WP_211458754.1">
    <property type="nucleotide sequence ID" value="NZ_JAANES010000005.1"/>
</dbReference>
<evidence type="ECO:0000256" key="3">
    <source>
        <dbReference type="ARBA" id="ARBA00022475"/>
    </source>
</evidence>
<dbReference type="GO" id="GO:0005524">
    <property type="term" value="F:ATP binding"/>
    <property type="evidence" value="ECO:0007669"/>
    <property type="project" value="UniProtKB-KW"/>
</dbReference>
<protein>
    <submittedName>
        <fullName evidence="10">Vitamin B12 import ATP-binding protein BtuD</fullName>
    </submittedName>
</protein>
<dbReference type="Pfam" id="PF00005">
    <property type="entry name" value="ABC_tran"/>
    <property type="match status" value="1"/>
</dbReference>
<dbReference type="InterPro" id="IPR017871">
    <property type="entry name" value="ABC_transporter-like_CS"/>
</dbReference>
<evidence type="ECO:0000256" key="7">
    <source>
        <dbReference type="ARBA" id="ARBA00023136"/>
    </source>
</evidence>
<feature type="compositionally biased region" description="Polar residues" evidence="8">
    <location>
        <begin position="57"/>
        <end position="71"/>
    </location>
</feature>
<dbReference type="InterPro" id="IPR003593">
    <property type="entry name" value="AAA+_ATPase"/>
</dbReference>
<comment type="similarity">
    <text evidence="1">Belongs to the ABC transporter superfamily.</text>
</comment>
<evidence type="ECO:0000256" key="5">
    <source>
        <dbReference type="ARBA" id="ARBA00022840"/>
    </source>
</evidence>
<dbReference type="PANTHER" id="PTHR42788">
    <property type="entry name" value="TAURINE IMPORT ATP-BINDING PROTEIN-RELATED"/>
    <property type="match status" value="1"/>
</dbReference>
<keyword evidence="2" id="KW-0813">Transport</keyword>
<dbReference type="InterPro" id="IPR003439">
    <property type="entry name" value="ABC_transporter-like_ATP-bd"/>
</dbReference>
<feature type="region of interest" description="Disordered" evidence="8">
    <location>
        <begin position="45"/>
        <end position="71"/>
    </location>
</feature>
<keyword evidence="4" id="KW-0547">Nucleotide-binding</keyword>
<evidence type="ECO:0000256" key="6">
    <source>
        <dbReference type="ARBA" id="ARBA00022967"/>
    </source>
</evidence>